<keyword evidence="12" id="KW-1185">Reference proteome</keyword>
<evidence type="ECO:0000256" key="3">
    <source>
        <dbReference type="ARBA" id="ARBA00023224"/>
    </source>
</evidence>
<dbReference type="CDD" id="cd11386">
    <property type="entry name" value="MCP_signal"/>
    <property type="match status" value="1"/>
</dbReference>
<feature type="domain" description="Methyl-accepting transducer" evidence="9">
    <location>
        <begin position="501"/>
        <end position="737"/>
    </location>
</feature>
<reference evidence="11 12" key="1">
    <citation type="submission" date="2018-11" db="EMBL/GenBank/DDBJ databases">
        <title>Genomic Encyclopedia of Type Strains, Phase IV (KMG-IV): sequencing the most valuable type-strain genomes for metagenomic binning, comparative biology and taxonomic classification.</title>
        <authorList>
            <person name="Goeker M."/>
        </authorList>
    </citation>
    <scope>NUCLEOTIDE SEQUENCE [LARGE SCALE GENOMIC DNA]</scope>
    <source>
        <strain evidence="11 12">DSM 21945</strain>
    </source>
</reference>
<evidence type="ECO:0000256" key="2">
    <source>
        <dbReference type="ARBA" id="ARBA00022500"/>
    </source>
</evidence>
<dbReference type="Gene3D" id="3.30.450.20">
    <property type="entry name" value="PAS domain"/>
    <property type="match status" value="1"/>
</dbReference>
<dbReference type="GO" id="GO:0007165">
    <property type="term" value="P:signal transduction"/>
    <property type="evidence" value="ECO:0007669"/>
    <property type="project" value="UniProtKB-KW"/>
</dbReference>
<keyword evidence="3 5" id="KW-0807">Transducer</keyword>
<sequence>MTLTIKARLILLGTLLTFVPTAVVSIVLSYALMDEAENSLRHQAEGKLVAVRNATAKHIESYFETIEHQAATMAAEPTTIDAMKMLATAYQAYPQTLSATELAEDKTGLAGYYQSQFDNKFKSMNGGASSNPSALMAALSENAIALQHDYISANSAPLGEKDSLLRAPAENNYNRLHARFHPSFKQFQQTFGFYDVFLVDAASGDVVYTVFKELDFATSLKDGPFAKSGLAEAYRMGMTSSSAQFTDFAPYVPSYNAAAAFVSAPIVDDGKKIGVLIFQMPVDRLNAVMTHDQQWQSNGLGSSGETYLVGQDGTMRSNSRTLLENKSAFLDTLKAQGQSPSLIDSIGQNDSTMGLLKVDNPAVTAALNGQTGFTTTQGDNPQLLAYRPLKIGQQHWALISAMSQQEAFAPVALLRQHAITKTLIASAVALLVGGLLGWLVANLIVRPIHTLIYTLDNLASGEGDLSQRLNVKGKDELAQLAGKVNTFIDKLDTTFAELIGSVMRLVPISSEQADINGSLSDAIAVQKREADSVALYLERTDEASKVVDSELVAITDATSQGNKTVDDSHRVVESAADTMHQLSGSMAEMVSAIDLLKGDTDRIAKVIDVINSISERTNLLALNAAIEAARAGEAGRGFAVVADEVRNLAAKTRESTGEVTDMVHTIQTSTMKVVRLMEEGKHNLDNSSERMSEATEQLSSVTQAMGAISQRVDNINEAIQTQQAIFSKVSGHYDEMNASFAQAQQTSELANTLGQDIRNLGDKLTALIQRFKVSEANWSTKRRSKTRASEEAERQIKDELALRRRA</sequence>
<keyword evidence="8" id="KW-1133">Transmembrane helix</keyword>
<comment type="subcellular location">
    <subcellularLocation>
        <location evidence="1">Membrane</location>
    </subcellularLocation>
</comment>
<dbReference type="SMART" id="SM00304">
    <property type="entry name" value="HAMP"/>
    <property type="match status" value="1"/>
</dbReference>
<dbReference type="CDD" id="cd06225">
    <property type="entry name" value="HAMP"/>
    <property type="match status" value="1"/>
</dbReference>
<dbReference type="STRING" id="584787.GCA_001247655_02266"/>
<feature type="domain" description="HAMP" evidence="10">
    <location>
        <begin position="442"/>
        <end position="496"/>
    </location>
</feature>
<dbReference type="SMART" id="SM00283">
    <property type="entry name" value="MA"/>
    <property type="match status" value="1"/>
</dbReference>
<comment type="similarity">
    <text evidence="4">Belongs to the methyl-accepting chemotaxis (MCP) protein family.</text>
</comment>
<dbReference type="PROSITE" id="PS50111">
    <property type="entry name" value="CHEMOTAXIS_TRANSDUC_2"/>
    <property type="match status" value="1"/>
</dbReference>
<dbReference type="InterPro" id="IPR003660">
    <property type="entry name" value="HAMP_dom"/>
</dbReference>
<evidence type="ECO:0000256" key="8">
    <source>
        <dbReference type="SAM" id="Phobius"/>
    </source>
</evidence>
<keyword evidence="6" id="KW-0175">Coiled coil</keyword>
<dbReference type="RefSeq" id="WP_123422391.1">
    <property type="nucleotide sequence ID" value="NZ_RJUL01000010.1"/>
</dbReference>
<evidence type="ECO:0000259" key="10">
    <source>
        <dbReference type="PROSITE" id="PS50885"/>
    </source>
</evidence>
<name>A0A3N1NUG7_9GAMM</name>
<feature type="transmembrane region" description="Helical" evidence="8">
    <location>
        <begin position="423"/>
        <end position="445"/>
    </location>
</feature>
<dbReference type="GO" id="GO:0006935">
    <property type="term" value="P:chemotaxis"/>
    <property type="evidence" value="ECO:0007669"/>
    <property type="project" value="UniProtKB-KW"/>
</dbReference>
<evidence type="ECO:0000313" key="11">
    <source>
        <dbReference type="EMBL" id="ROQ22482.1"/>
    </source>
</evidence>
<dbReference type="Gene3D" id="1.10.287.950">
    <property type="entry name" value="Methyl-accepting chemotaxis protein"/>
    <property type="match status" value="1"/>
</dbReference>
<keyword evidence="8" id="KW-0472">Membrane</keyword>
<gene>
    <name evidence="11" type="ORF">EDC28_110126</name>
</gene>
<evidence type="ECO:0000256" key="5">
    <source>
        <dbReference type="PROSITE-ProRule" id="PRU00284"/>
    </source>
</evidence>
<dbReference type="Pfam" id="PF00672">
    <property type="entry name" value="HAMP"/>
    <property type="match status" value="1"/>
</dbReference>
<evidence type="ECO:0000256" key="7">
    <source>
        <dbReference type="SAM" id="MobiDB-lite"/>
    </source>
</evidence>
<evidence type="ECO:0000256" key="4">
    <source>
        <dbReference type="ARBA" id="ARBA00029447"/>
    </source>
</evidence>
<dbReference type="Pfam" id="PF00015">
    <property type="entry name" value="MCPsignal"/>
    <property type="match status" value="1"/>
</dbReference>
<feature type="compositionally biased region" description="Basic and acidic residues" evidence="7">
    <location>
        <begin position="787"/>
        <end position="806"/>
    </location>
</feature>
<proteinExistence type="inferred from homology"/>
<evidence type="ECO:0000256" key="6">
    <source>
        <dbReference type="SAM" id="Coils"/>
    </source>
</evidence>
<accession>A0A3N1NUG7</accession>
<evidence type="ECO:0000259" key="9">
    <source>
        <dbReference type="PROSITE" id="PS50111"/>
    </source>
</evidence>
<dbReference type="PROSITE" id="PS50885">
    <property type="entry name" value="HAMP"/>
    <property type="match status" value="1"/>
</dbReference>
<keyword evidence="2" id="KW-0145">Chemotaxis</keyword>
<dbReference type="SUPFAM" id="SSF58104">
    <property type="entry name" value="Methyl-accepting chemotaxis protein (MCP) signaling domain"/>
    <property type="match status" value="1"/>
</dbReference>
<evidence type="ECO:0000313" key="12">
    <source>
        <dbReference type="Proteomes" id="UP000268033"/>
    </source>
</evidence>
<comment type="caution">
    <text evidence="11">The sequence shown here is derived from an EMBL/GenBank/DDBJ whole genome shotgun (WGS) entry which is preliminary data.</text>
</comment>
<dbReference type="Proteomes" id="UP000268033">
    <property type="component" value="Unassembled WGS sequence"/>
</dbReference>
<dbReference type="EMBL" id="RJUL01000010">
    <property type="protein sequence ID" value="ROQ22482.1"/>
    <property type="molecule type" value="Genomic_DNA"/>
</dbReference>
<evidence type="ECO:0000256" key="1">
    <source>
        <dbReference type="ARBA" id="ARBA00004370"/>
    </source>
</evidence>
<organism evidence="11 12">
    <name type="scientific">Gallaecimonas pentaromativorans</name>
    <dbReference type="NCBI Taxonomy" id="584787"/>
    <lineage>
        <taxon>Bacteria</taxon>
        <taxon>Pseudomonadati</taxon>
        <taxon>Pseudomonadota</taxon>
        <taxon>Gammaproteobacteria</taxon>
        <taxon>Enterobacterales</taxon>
        <taxon>Gallaecimonadaceae</taxon>
        <taxon>Gallaecimonas</taxon>
    </lineage>
</organism>
<feature type="region of interest" description="Disordered" evidence="7">
    <location>
        <begin position="779"/>
        <end position="806"/>
    </location>
</feature>
<dbReference type="InterPro" id="IPR004089">
    <property type="entry name" value="MCPsignal_dom"/>
</dbReference>
<keyword evidence="8" id="KW-0812">Transmembrane</keyword>
<dbReference type="GO" id="GO:0005886">
    <property type="term" value="C:plasma membrane"/>
    <property type="evidence" value="ECO:0007669"/>
    <property type="project" value="UniProtKB-ARBA"/>
</dbReference>
<dbReference type="FunFam" id="1.10.287.950:FF:000001">
    <property type="entry name" value="Methyl-accepting chemotaxis sensory transducer"/>
    <property type="match status" value="1"/>
</dbReference>
<dbReference type="AlphaFoldDB" id="A0A3N1NUG7"/>
<dbReference type="PANTHER" id="PTHR32089">
    <property type="entry name" value="METHYL-ACCEPTING CHEMOTAXIS PROTEIN MCPB"/>
    <property type="match status" value="1"/>
</dbReference>
<feature type="coiled-coil region" evidence="6">
    <location>
        <begin position="677"/>
        <end position="704"/>
    </location>
</feature>
<dbReference type="PANTHER" id="PTHR32089:SF112">
    <property type="entry name" value="LYSOZYME-LIKE PROTEIN-RELATED"/>
    <property type="match status" value="1"/>
</dbReference>
<protein>
    <submittedName>
        <fullName evidence="11">Methyl-accepting chemotaxis protein</fullName>
    </submittedName>
</protein>